<accession>A0A4R3JTL4</accession>
<organism evidence="1 2">
    <name type="scientific">Faecalimonas umbilicata</name>
    <dbReference type="NCBI Taxonomy" id="1912855"/>
    <lineage>
        <taxon>Bacteria</taxon>
        <taxon>Bacillati</taxon>
        <taxon>Bacillota</taxon>
        <taxon>Clostridia</taxon>
        <taxon>Lachnospirales</taxon>
        <taxon>Lachnospiraceae</taxon>
        <taxon>Faecalimonas</taxon>
    </lineage>
</organism>
<dbReference type="EMBL" id="SLZV01000003">
    <property type="protein sequence ID" value="TCS69702.1"/>
    <property type="molecule type" value="Genomic_DNA"/>
</dbReference>
<comment type="caution">
    <text evidence="1">The sequence shown here is derived from an EMBL/GenBank/DDBJ whole genome shotgun (WGS) entry which is preliminary data.</text>
</comment>
<dbReference type="Proteomes" id="UP000294613">
    <property type="component" value="Unassembled WGS sequence"/>
</dbReference>
<evidence type="ECO:0000313" key="1">
    <source>
        <dbReference type="EMBL" id="TCS69702.1"/>
    </source>
</evidence>
<dbReference type="AlphaFoldDB" id="A0A4R3JTL4"/>
<gene>
    <name evidence="1" type="ORF">EDD74_103153</name>
</gene>
<reference evidence="1 2" key="1">
    <citation type="submission" date="2019-03" db="EMBL/GenBank/DDBJ databases">
        <title>Genomic Encyclopedia of Type Strains, Phase IV (KMG-IV): sequencing the most valuable type-strain genomes for metagenomic binning, comparative biology and taxonomic classification.</title>
        <authorList>
            <person name="Goeker M."/>
        </authorList>
    </citation>
    <scope>NUCLEOTIDE SEQUENCE [LARGE SCALE GENOMIC DNA]</scope>
    <source>
        <strain evidence="1 2">DSM 103426</strain>
    </source>
</reference>
<name>A0A4R3JTL4_9FIRM</name>
<proteinExistence type="predicted"/>
<evidence type="ECO:0000313" key="2">
    <source>
        <dbReference type="Proteomes" id="UP000294613"/>
    </source>
</evidence>
<sequence length="33" mass="3749">MQYEIRVLRKILIVKTLLLYGMGSLVPDTVTSP</sequence>
<protein>
    <submittedName>
        <fullName evidence="1">Uncharacterized protein</fullName>
    </submittedName>
</protein>